<dbReference type="PROSITE" id="PS50893">
    <property type="entry name" value="ABC_TRANSPORTER_2"/>
    <property type="match status" value="1"/>
</dbReference>
<keyword evidence="4" id="KW-0378">Hydrolase</keyword>
<feature type="domain" description="ABC transporter" evidence="3">
    <location>
        <begin position="5"/>
        <end position="234"/>
    </location>
</feature>
<protein>
    <submittedName>
        <fullName evidence="4">P-loop containing nucleoside triphosphate hydrolase protein</fullName>
    </submittedName>
</protein>
<dbReference type="PANTHER" id="PTHR43119:SF1">
    <property type="entry name" value="ABC TRANSPORTER DOMAIN-CONTAINING PROTEIN"/>
    <property type="match status" value="1"/>
</dbReference>
<comment type="caution">
    <text evidence="4">The sequence shown here is derived from an EMBL/GenBank/DDBJ whole genome shotgun (WGS) entry which is preliminary data.</text>
</comment>
<dbReference type="SMART" id="SM00382">
    <property type="entry name" value="AAA"/>
    <property type="match status" value="1"/>
</dbReference>
<evidence type="ECO:0000256" key="2">
    <source>
        <dbReference type="ARBA" id="ARBA00022840"/>
    </source>
</evidence>
<accession>A0AAD4LV64</accession>
<dbReference type="InterPro" id="IPR027417">
    <property type="entry name" value="P-loop_NTPase"/>
</dbReference>
<keyword evidence="5" id="KW-1185">Reference proteome</keyword>
<evidence type="ECO:0000256" key="1">
    <source>
        <dbReference type="ARBA" id="ARBA00022741"/>
    </source>
</evidence>
<organism evidence="4 5">
    <name type="scientific">Lactarius akahatsu</name>
    <dbReference type="NCBI Taxonomy" id="416441"/>
    <lineage>
        <taxon>Eukaryota</taxon>
        <taxon>Fungi</taxon>
        <taxon>Dikarya</taxon>
        <taxon>Basidiomycota</taxon>
        <taxon>Agaricomycotina</taxon>
        <taxon>Agaricomycetes</taxon>
        <taxon>Russulales</taxon>
        <taxon>Russulaceae</taxon>
        <taxon>Lactarius</taxon>
    </lineage>
</organism>
<keyword evidence="1" id="KW-0547">Nucleotide-binding</keyword>
<proteinExistence type="predicted"/>
<dbReference type="Pfam" id="PF00005">
    <property type="entry name" value="ABC_tran"/>
    <property type="match status" value="1"/>
</dbReference>
<dbReference type="Proteomes" id="UP001201163">
    <property type="component" value="Unassembled WGS sequence"/>
</dbReference>
<evidence type="ECO:0000313" key="5">
    <source>
        <dbReference type="Proteomes" id="UP001201163"/>
    </source>
</evidence>
<evidence type="ECO:0000313" key="4">
    <source>
        <dbReference type="EMBL" id="KAH9001261.1"/>
    </source>
</evidence>
<name>A0AAD4LV64_9AGAM</name>
<keyword evidence="2" id="KW-0067">ATP-binding</keyword>
<dbReference type="InterPro" id="IPR003439">
    <property type="entry name" value="ABC_transporter-like_ATP-bd"/>
</dbReference>
<dbReference type="EMBL" id="JAKELL010000001">
    <property type="protein sequence ID" value="KAH9001261.1"/>
    <property type="molecule type" value="Genomic_DNA"/>
</dbReference>
<dbReference type="GO" id="GO:0005524">
    <property type="term" value="F:ATP binding"/>
    <property type="evidence" value="ECO:0007669"/>
    <property type="project" value="UniProtKB-KW"/>
</dbReference>
<dbReference type="AlphaFoldDB" id="A0AAD4LV64"/>
<dbReference type="Gene3D" id="3.40.50.300">
    <property type="entry name" value="P-loop containing nucleotide triphosphate hydrolases"/>
    <property type="match status" value="1"/>
</dbReference>
<evidence type="ECO:0000259" key="3">
    <source>
        <dbReference type="PROSITE" id="PS50893"/>
    </source>
</evidence>
<sequence length="234" mass="25763">MAPLVTVRSLSCIRPEGDPIFVNVNFDVNEGDIIIVQARSGAGKTTLLKCLAHLSLYHGVIEFKGQPPKNYGVPSYRTHVQYIPQRPSLLPGTPRDLIETLCTFHARLVPERFAGDSLHLHRAMDLAERWGIARELWDRPWSSLSGGEAQRLSLAIPYGLNCAEVLLLDEPTSALDPASSAVVERALVEEIKDADSALKAIVWITHSEEQAARVGTRFLHLTPAGVQEESTDEP</sequence>
<dbReference type="SUPFAM" id="SSF52540">
    <property type="entry name" value="P-loop containing nucleoside triphosphate hydrolases"/>
    <property type="match status" value="1"/>
</dbReference>
<reference evidence="4" key="1">
    <citation type="submission" date="2022-01" db="EMBL/GenBank/DDBJ databases">
        <title>Comparative genomics reveals a dynamic genome evolution in the ectomycorrhizal milk-cap (Lactarius) mushrooms.</title>
        <authorList>
            <consortium name="DOE Joint Genome Institute"/>
            <person name="Lebreton A."/>
            <person name="Tang N."/>
            <person name="Kuo A."/>
            <person name="LaButti K."/>
            <person name="Drula E."/>
            <person name="Barry K."/>
            <person name="Clum A."/>
            <person name="Lipzen A."/>
            <person name="Mousain D."/>
            <person name="Ng V."/>
            <person name="Wang R."/>
            <person name="Wang X."/>
            <person name="Dai Y."/>
            <person name="Henrissat B."/>
            <person name="Grigoriev I.V."/>
            <person name="Guerin-Laguette A."/>
            <person name="Yu F."/>
            <person name="Martin F.M."/>
        </authorList>
    </citation>
    <scope>NUCLEOTIDE SEQUENCE</scope>
    <source>
        <strain evidence="4">QP</strain>
    </source>
</reference>
<dbReference type="InterPro" id="IPR003593">
    <property type="entry name" value="AAA+_ATPase"/>
</dbReference>
<dbReference type="GO" id="GO:0016887">
    <property type="term" value="F:ATP hydrolysis activity"/>
    <property type="evidence" value="ECO:0007669"/>
    <property type="project" value="InterPro"/>
</dbReference>
<gene>
    <name evidence="4" type="ORF">EDB92DRAFT_1787861</name>
</gene>
<dbReference type="PANTHER" id="PTHR43119">
    <property type="entry name" value="ABC TRANSPORT PROTEIN ATP-BINDING COMPONENT-RELATED"/>
    <property type="match status" value="1"/>
</dbReference>